<dbReference type="InterPro" id="IPR020948">
    <property type="entry name" value="P_starv_induced_PsiE-like"/>
</dbReference>
<proteinExistence type="inferred from homology"/>
<evidence type="ECO:0000313" key="10">
    <source>
        <dbReference type="Proteomes" id="UP000243180"/>
    </source>
</evidence>
<evidence type="ECO:0000256" key="2">
    <source>
        <dbReference type="ARBA" id="ARBA00005632"/>
    </source>
</evidence>
<keyword evidence="5 8" id="KW-0812">Transmembrane</keyword>
<dbReference type="RefSeq" id="WP_096361406.1">
    <property type="nucleotide sequence ID" value="NZ_AP014879.1"/>
</dbReference>
<dbReference type="PANTHER" id="PTHR37819:SF1">
    <property type="entry name" value="PROTEIN PSIE"/>
    <property type="match status" value="1"/>
</dbReference>
<comment type="similarity">
    <text evidence="2">Belongs to the PsiE family.</text>
</comment>
<organism evidence="9 10">
    <name type="scientific">Sulfuricaulis limicola</name>
    <dbReference type="NCBI Taxonomy" id="1620215"/>
    <lineage>
        <taxon>Bacteria</taxon>
        <taxon>Pseudomonadati</taxon>
        <taxon>Pseudomonadota</taxon>
        <taxon>Gammaproteobacteria</taxon>
        <taxon>Acidiferrobacterales</taxon>
        <taxon>Acidiferrobacteraceae</taxon>
        <taxon>Sulfuricaulis</taxon>
    </lineage>
</organism>
<keyword evidence="4" id="KW-1003">Cell membrane</keyword>
<evidence type="ECO:0000256" key="8">
    <source>
        <dbReference type="SAM" id="Phobius"/>
    </source>
</evidence>
<reference evidence="9 10" key="1">
    <citation type="submission" date="2015-05" db="EMBL/GenBank/DDBJ databases">
        <title>Complete genome sequence of a sulfur-oxidizing gammaproteobacterium strain HA5.</title>
        <authorList>
            <person name="Miura A."/>
            <person name="Kojima H."/>
            <person name="Fukui M."/>
        </authorList>
    </citation>
    <scope>NUCLEOTIDE SEQUENCE [LARGE SCALE GENOMIC DNA]</scope>
    <source>
        <strain evidence="9 10">HA5</strain>
    </source>
</reference>
<name>A0A1B4XIR0_9GAMM</name>
<dbReference type="AlphaFoldDB" id="A0A1B4XIR0"/>
<keyword evidence="7 8" id="KW-0472">Membrane</keyword>
<dbReference type="OrthoDB" id="9792470at2"/>
<dbReference type="PIRSF" id="PIRSF029598">
    <property type="entry name" value="PsiE"/>
    <property type="match status" value="1"/>
</dbReference>
<dbReference type="EMBL" id="AP014879">
    <property type="protein sequence ID" value="BAV34696.1"/>
    <property type="molecule type" value="Genomic_DNA"/>
</dbReference>
<dbReference type="KEGG" id="slim:SCL_2419"/>
<feature type="transmembrane region" description="Helical" evidence="8">
    <location>
        <begin position="102"/>
        <end position="121"/>
    </location>
</feature>
<evidence type="ECO:0000256" key="4">
    <source>
        <dbReference type="ARBA" id="ARBA00022475"/>
    </source>
</evidence>
<dbReference type="InterPro" id="IPR009315">
    <property type="entry name" value="P_starv_induced_PsiE"/>
</dbReference>
<feature type="transmembrane region" description="Helical" evidence="8">
    <location>
        <begin position="72"/>
        <end position="90"/>
    </location>
</feature>
<evidence type="ECO:0000256" key="1">
    <source>
        <dbReference type="ARBA" id="ARBA00004429"/>
    </source>
</evidence>
<dbReference type="Pfam" id="PF06146">
    <property type="entry name" value="PsiE"/>
    <property type="match status" value="1"/>
</dbReference>
<gene>
    <name evidence="9" type="ORF">SCL_2419</name>
</gene>
<dbReference type="Proteomes" id="UP000243180">
    <property type="component" value="Chromosome"/>
</dbReference>
<feature type="transmembrane region" description="Helical" evidence="8">
    <location>
        <begin position="20"/>
        <end position="40"/>
    </location>
</feature>
<accession>A0A1B4XIR0</accession>
<keyword evidence="6 8" id="KW-1133">Transmembrane helix</keyword>
<evidence type="ECO:0000256" key="5">
    <source>
        <dbReference type="ARBA" id="ARBA00022692"/>
    </source>
</evidence>
<dbReference type="PANTHER" id="PTHR37819">
    <property type="entry name" value="PROTEIN PSIE"/>
    <property type="match status" value="1"/>
</dbReference>
<evidence type="ECO:0000256" key="7">
    <source>
        <dbReference type="ARBA" id="ARBA00023136"/>
    </source>
</evidence>
<comment type="subcellular location">
    <subcellularLocation>
        <location evidence="1">Cell inner membrane</location>
        <topology evidence="1">Multi-pass membrane protein</topology>
    </subcellularLocation>
</comment>
<evidence type="ECO:0000313" key="9">
    <source>
        <dbReference type="EMBL" id="BAV34696.1"/>
    </source>
</evidence>
<dbReference type="GO" id="GO:0016036">
    <property type="term" value="P:cellular response to phosphate starvation"/>
    <property type="evidence" value="ECO:0007669"/>
    <property type="project" value="InterPro"/>
</dbReference>
<protein>
    <recommendedName>
        <fullName evidence="3">Protein PsiE</fullName>
    </recommendedName>
</protein>
<dbReference type="FunCoup" id="A0A1B4XIR0">
    <property type="interactions" value="8"/>
</dbReference>
<evidence type="ECO:0000256" key="6">
    <source>
        <dbReference type="ARBA" id="ARBA00022989"/>
    </source>
</evidence>
<feature type="transmembrane region" description="Helical" evidence="8">
    <location>
        <begin position="47"/>
        <end position="66"/>
    </location>
</feature>
<dbReference type="GO" id="GO:0005886">
    <property type="term" value="C:plasma membrane"/>
    <property type="evidence" value="ECO:0007669"/>
    <property type="project" value="UniProtKB-SubCell"/>
</dbReference>
<sequence>MLQSPKRYASLTLRVVENAGLLVIAVATVIAGAQEVNVMIAAARVTLADLLLMFIYLEVLTMVGLYFESGKLPVRIPLYIGMVALARYLILDMKELDVWRMLGVSTSIVLLALAVLAIRYGHVRFAYPEDDTTLDRHSPAANRRR</sequence>
<keyword evidence="10" id="KW-1185">Reference proteome</keyword>
<dbReference type="InParanoid" id="A0A1B4XIR0"/>
<evidence type="ECO:0000256" key="3">
    <source>
        <dbReference type="ARBA" id="ARBA00021903"/>
    </source>
</evidence>